<dbReference type="Pfam" id="PF00150">
    <property type="entry name" value="Cellulase"/>
    <property type="match status" value="1"/>
</dbReference>
<proteinExistence type="inferred from homology"/>
<dbReference type="PANTHER" id="PTHR34142">
    <property type="entry name" value="ENDO-BETA-1,4-GLUCANASE A"/>
    <property type="match status" value="1"/>
</dbReference>
<comment type="caution">
    <text evidence="6">The sequence shown here is derived from an EMBL/GenBank/DDBJ whole genome shotgun (WGS) entry which is preliminary data.</text>
</comment>
<dbReference type="Proteomes" id="UP001144341">
    <property type="component" value="Unassembled WGS sequence"/>
</dbReference>
<comment type="similarity">
    <text evidence="3">Belongs to the glycosyl hydrolase 5 (cellulase A) family.</text>
</comment>
<feature type="signal peptide" evidence="4">
    <location>
        <begin position="1"/>
        <end position="29"/>
    </location>
</feature>
<evidence type="ECO:0000313" key="7">
    <source>
        <dbReference type="Proteomes" id="UP001144341"/>
    </source>
</evidence>
<dbReference type="GO" id="GO:0016787">
    <property type="term" value="F:hydrolase activity"/>
    <property type="evidence" value="ECO:0007669"/>
    <property type="project" value="UniProtKB-KW"/>
</dbReference>
<dbReference type="InterPro" id="IPR001547">
    <property type="entry name" value="Glyco_hydro_5"/>
</dbReference>
<organism evidence="6 7">
    <name type="scientific">Pedobacter rhodius</name>
    <dbReference type="NCBI Taxonomy" id="3004098"/>
    <lineage>
        <taxon>Bacteria</taxon>
        <taxon>Pseudomonadati</taxon>
        <taxon>Bacteroidota</taxon>
        <taxon>Sphingobacteriia</taxon>
        <taxon>Sphingobacteriales</taxon>
        <taxon>Sphingobacteriaceae</taxon>
        <taxon>Pedobacter</taxon>
    </lineage>
</organism>
<keyword evidence="4" id="KW-0732">Signal</keyword>
<evidence type="ECO:0000256" key="3">
    <source>
        <dbReference type="RuleBase" id="RU361153"/>
    </source>
</evidence>
<feature type="chain" id="PRO_5046980115" evidence="4">
    <location>
        <begin position="30"/>
        <end position="335"/>
    </location>
</feature>
<accession>A0ABT4L0Z9</accession>
<dbReference type="InterPro" id="IPR017853">
    <property type="entry name" value="GH"/>
</dbReference>
<evidence type="ECO:0000256" key="1">
    <source>
        <dbReference type="ARBA" id="ARBA00022801"/>
    </source>
</evidence>
<name>A0ABT4L0Z9_9SPHI</name>
<protein>
    <submittedName>
        <fullName evidence="6">Glycoside hydrolase family 5 protein</fullName>
    </submittedName>
</protein>
<keyword evidence="2 3" id="KW-0326">Glycosidase</keyword>
<keyword evidence="1 3" id="KW-0378">Hydrolase</keyword>
<evidence type="ECO:0000256" key="2">
    <source>
        <dbReference type="ARBA" id="ARBA00023295"/>
    </source>
</evidence>
<evidence type="ECO:0000256" key="4">
    <source>
        <dbReference type="SAM" id="SignalP"/>
    </source>
</evidence>
<keyword evidence="7" id="KW-1185">Reference proteome</keyword>
<dbReference type="RefSeq" id="WP_269416518.1">
    <property type="nucleotide sequence ID" value="NZ_JAPWGL010000004.1"/>
</dbReference>
<feature type="domain" description="Glycoside hydrolase family 5" evidence="5">
    <location>
        <begin position="49"/>
        <end position="296"/>
    </location>
</feature>
<evidence type="ECO:0000313" key="6">
    <source>
        <dbReference type="EMBL" id="MCZ4224855.1"/>
    </source>
</evidence>
<gene>
    <name evidence="6" type="ORF">O0931_16200</name>
</gene>
<dbReference type="PANTHER" id="PTHR34142:SF1">
    <property type="entry name" value="GLYCOSIDE HYDROLASE FAMILY 5 DOMAIN-CONTAINING PROTEIN"/>
    <property type="match status" value="1"/>
</dbReference>
<reference evidence="6" key="1">
    <citation type="submission" date="2022-12" db="EMBL/GenBank/DDBJ databases">
        <title>Genome sequence of SJ11.</title>
        <authorList>
            <person name="Woo H."/>
        </authorList>
    </citation>
    <scope>NUCLEOTIDE SEQUENCE</scope>
    <source>
        <strain evidence="6">SJ11</strain>
    </source>
</reference>
<dbReference type="EMBL" id="JAPWGL010000004">
    <property type="protein sequence ID" value="MCZ4224855.1"/>
    <property type="molecule type" value="Genomic_DNA"/>
</dbReference>
<dbReference type="Gene3D" id="3.20.20.80">
    <property type="entry name" value="Glycosidases"/>
    <property type="match status" value="1"/>
</dbReference>
<dbReference type="SUPFAM" id="SSF51445">
    <property type="entry name" value="(Trans)glycosidases"/>
    <property type="match status" value="1"/>
</dbReference>
<sequence length="335" mass="37936">MLASKKEYLIKKLTSLLLLSIFVVSTALAQKVTPVEKYGKLKVDGAKILDASGHVVQLRGLSLSWSIWDGRKYYNPAVVKWLKNDFNISLLRVSMAIEPDKGYLQDPMGQEQLITNTIDAAIKQGMYVLLDWHDHHANQHVQQSKDFFGRMAKRYSGVPNLIYEIWNEPERIDWAIIKNYAQEIIPEIRKYDATNIIVVGSSAWDQDVDVTAKSPIQGFHNIAYSFHFYASDPAHQESLMRKADEAIALGLPLFVTEWGVGEATGDGVFDLGKTDKWFAWMEKNKLCWANWNITDKKETTALLMPGASISGNWRKADLTPAGTFIRTKLISLNQK</sequence>
<evidence type="ECO:0000259" key="5">
    <source>
        <dbReference type="Pfam" id="PF00150"/>
    </source>
</evidence>